<name>B8JFR0_ANAD2</name>
<proteinExistence type="predicted"/>
<dbReference type="KEGG" id="acp:A2cp1_1153"/>
<dbReference type="Gene3D" id="1.10.3540.10">
    <property type="entry name" value="uncharacterized protein from magnetospirillum magneticum domain"/>
    <property type="match status" value="1"/>
</dbReference>
<accession>B8JFR0</accession>
<dbReference type="InterPro" id="IPR023137">
    <property type="entry name" value="BrxA_sf"/>
</dbReference>
<dbReference type="RefSeq" id="WP_012632490.1">
    <property type="nucleotide sequence ID" value="NC_011891.1"/>
</dbReference>
<dbReference type="AlphaFoldDB" id="B8JFR0"/>
<dbReference type="EMBL" id="CP001359">
    <property type="protein sequence ID" value="ACL64498.1"/>
    <property type="molecule type" value="Genomic_DNA"/>
</dbReference>
<protein>
    <recommendedName>
        <fullName evidence="4">DUF1819 domain-containing protein</fullName>
    </recommendedName>
</protein>
<gene>
    <name evidence="2" type="ordered locus">A2cp1_1153</name>
</gene>
<dbReference type="HOGENOM" id="CLU_1052285_0_0_7"/>
<evidence type="ECO:0000313" key="2">
    <source>
        <dbReference type="EMBL" id="ACL64498.1"/>
    </source>
</evidence>
<evidence type="ECO:0008006" key="4">
    <source>
        <dbReference type="Google" id="ProtNLM"/>
    </source>
</evidence>
<dbReference type="Proteomes" id="UP000007089">
    <property type="component" value="Chromosome"/>
</dbReference>
<keyword evidence="3" id="KW-1185">Reference proteome</keyword>
<evidence type="ECO:0000313" key="3">
    <source>
        <dbReference type="Proteomes" id="UP000007089"/>
    </source>
</evidence>
<feature type="region of interest" description="Disordered" evidence="1">
    <location>
        <begin position="1"/>
        <end position="20"/>
    </location>
</feature>
<organism evidence="2 3">
    <name type="scientific">Anaeromyxobacter dehalogenans (strain ATCC BAA-258 / DSM 21875 / 2CP-1)</name>
    <dbReference type="NCBI Taxonomy" id="455488"/>
    <lineage>
        <taxon>Bacteria</taxon>
        <taxon>Pseudomonadati</taxon>
        <taxon>Myxococcota</taxon>
        <taxon>Myxococcia</taxon>
        <taxon>Myxococcales</taxon>
        <taxon>Cystobacterineae</taxon>
        <taxon>Anaeromyxobacteraceae</taxon>
        <taxon>Anaeromyxobacter</taxon>
    </lineage>
</organism>
<evidence type="ECO:0000256" key="1">
    <source>
        <dbReference type="SAM" id="MobiDB-lite"/>
    </source>
</evidence>
<sequence length="264" mass="29862">MIELGEVREPVASSATAPSEETEVHTRILRLALGIEEARAYWAHMDPAVPPGARALQAFDQRWFGAKTLERVKTLLPYLAARYDAFPEALDVLRRWRHMDPAARQVICHWHVQLSDPIYRRFTGEFLVERRTLLDPKVHRPGVARWVRQAFPGRWTESTIVQFASKLLSAASEAGLVSPKRDPRSLLFPKVPDDAIVYLLHLLRGIRHEGSLTENPYVASVGLADGFLDQRLRTIPAVTLRRMGALVELDWAHPTLTAWAEASL</sequence>
<reference evidence="2" key="1">
    <citation type="submission" date="2009-01" db="EMBL/GenBank/DDBJ databases">
        <title>Complete sequence of Anaeromyxobacter dehalogenans 2CP-1.</title>
        <authorList>
            <consortium name="US DOE Joint Genome Institute"/>
            <person name="Lucas S."/>
            <person name="Copeland A."/>
            <person name="Lapidus A."/>
            <person name="Glavina del Rio T."/>
            <person name="Dalin E."/>
            <person name="Tice H."/>
            <person name="Bruce D."/>
            <person name="Goodwin L."/>
            <person name="Pitluck S."/>
            <person name="Saunders E."/>
            <person name="Brettin T."/>
            <person name="Detter J.C."/>
            <person name="Han C."/>
            <person name="Larimer F."/>
            <person name="Land M."/>
            <person name="Hauser L."/>
            <person name="Kyrpides N."/>
            <person name="Ovchinnikova G."/>
            <person name="Beliaev A.S."/>
            <person name="Richardson P."/>
        </authorList>
    </citation>
    <scope>NUCLEOTIDE SEQUENCE</scope>
    <source>
        <strain evidence="2">2CP-1</strain>
    </source>
</reference>